<evidence type="ECO:0000313" key="2">
    <source>
        <dbReference type="EMBL" id="NYI83131.1"/>
    </source>
</evidence>
<comment type="caution">
    <text evidence="2">The sequence shown here is derived from an EMBL/GenBank/DDBJ whole genome shotgun (WGS) entry which is preliminary data.</text>
</comment>
<organism evidence="2 3">
    <name type="scientific">Saccharopolyspora hordei</name>
    <dbReference type="NCBI Taxonomy" id="1838"/>
    <lineage>
        <taxon>Bacteria</taxon>
        <taxon>Bacillati</taxon>
        <taxon>Actinomycetota</taxon>
        <taxon>Actinomycetes</taxon>
        <taxon>Pseudonocardiales</taxon>
        <taxon>Pseudonocardiaceae</taxon>
        <taxon>Saccharopolyspora</taxon>
    </lineage>
</organism>
<evidence type="ECO:0000313" key="3">
    <source>
        <dbReference type="Proteomes" id="UP000587002"/>
    </source>
</evidence>
<protein>
    <submittedName>
        <fullName evidence="2">Uncharacterized protein</fullName>
    </submittedName>
</protein>
<sequence>MRLVTPLRADRTSEALHPHRNRSTTTHPECGHDETVVPSSPVPRNRRRHTEAKGTASEPVRPRRQFEVELAFEPHSS</sequence>
<gene>
    <name evidence="2" type="ORF">HNR68_001761</name>
</gene>
<feature type="region of interest" description="Disordered" evidence="1">
    <location>
        <begin position="1"/>
        <end position="77"/>
    </location>
</feature>
<keyword evidence="3" id="KW-1185">Reference proteome</keyword>
<accession>A0A853AQP8</accession>
<dbReference type="AlphaFoldDB" id="A0A853AQP8"/>
<name>A0A853AQP8_9PSEU</name>
<proteinExistence type="predicted"/>
<feature type="compositionally biased region" description="Basic and acidic residues" evidence="1">
    <location>
        <begin position="8"/>
        <end position="17"/>
    </location>
</feature>
<dbReference type="EMBL" id="JACCFJ010000001">
    <property type="protein sequence ID" value="NYI83131.1"/>
    <property type="molecule type" value="Genomic_DNA"/>
</dbReference>
<evidence type="ECO:0000256" key="1">
    <source>
        <dbReference type="SAM" id="MobiDB-lite"/>
    </source>
</evidence>
<reference evidence="2 3" key="1">
    <citation type="submission" date="2020-07" db="EMBL/GenBank/DDBJ databases">
        <title>Sequencing the genomes of 1000 actinobacteria strains.</title>
        <authorList>
            <person name="Klenk H.-P."/>
        </authorList>
    </citation>
    <scope>NUCLEOTIDE SEQUENCE [LARGE SCALE GENOMIC DNA]</scope>
    <source>
        <strain evidence="2 3">DSM 44065</strain>
    </source>
</reference>
<dbReference type="Proteomes" id="UP000587002">
    <property type="component" value="Unassembled WGS sequence"/>
</dbReference>